<accession>A0A0R1WJN2</accession>
<feature type="coiled-coil region" evidence="7">
    <location>
        <begin position="338"/>
        <end position="365"/>
    </location>
</feature>
<comment type="caution">
    <text evidence="10">The sequence shown here is derived from an EMBL/GenBank/DDBJ whole genome shotgun (WGS) entry which is preliminary data.</text>
</comment>
<feature type="domain" description="Peptidase M16 C-terminal" evidence="9">
    <location>
        <begin position="182"/>
        <end position="354"/>
    </location>
</feature>
<dbReference type="InterPro" id="IPR011249">
    <property type="entry name" value="Metalloenz_LuxS/M16"/>
</dbReference>
<evidence type="ECO:0000256" key="2">
    <source>
        <dbReference type="ARBA" id="ARBA00022670"/>
    </source>
</evidence>
<protein>
    <submittedName>
        <fullName evidence="10">Peptidase M16 inactive domain protein</fullName>
    </submittedName>
</protein>
<evidence type="ECO:0000256" key="4">
    <source>
        <dbReference type="ARBA" id="ARBA00022801"/>
    </source>
</evidence>
<evidence type="ECO:0000313" key="10">
    <source>
        <dbReference type="EMBL" id="KRM16468.1"/>
    </source>
</evidence>
<dbReference type="EMBL" id="AZGE01000003">
    <property type="protein sequence ID" value="KRM16468.1"/>
    <property type="molecule type" value="Genomic_DNA"/>
</dbReference>
<keyword evidence="5" id="KW-0862">Zinc</keyword>
<dbReference type="SUPFAM" id="SSF63411">
    <property type="entry name" value="LuxS/MPP-like metallohydrolase"/>
    <property type="match status" value="2"/>
</dbReference>
<reference evidence="10 11" key="1">
    <citation type="journal article" date="2015" name="Genome Announc.">
        <title>Expanding the biotechnology potential of lactobacilli through comparative genomics of 213 strains and associated genera.</title>
        <authorList>
            <person name="Sun Z."/>
            <person name="Harris H.M."/>
            <person name="McCann A."/>
            <person name="Guo C."/>
            <person name="Argimon S."/>
            <person name="Zhang W."/>
            <person name="Yang X."/>
            <person name="Jeffery I.B."/>
            <person name="Cooney J.C."/>
            <person name="Kagawa T.F."/>
            <person name="Liu W."/>
            <person name="Song Y."/>
            <person name="Salvetti E."/>
            <person name="Wrobel A."/>
            <person name="Rasinkangas P."/>
            <person name="Parkhill J."/>
            <person name="Rea M.C."/>
            <person name="O'Sullivan O."/>
            <person name="Ritari J."/>
            <person name="Douillard F.P."/>
            <person name="Paul Ross R."/>
            <person name="Yang R."/>
            <person name="Briner A.E."/>
            <person name="Felis G.E."/>
            <person name="de Vos W.M."/>
            <person name="Barrangou R."/>
            <person name="Klaenhammer T.R."/>
            <person name="Caufield P.W."/>
            <person name="Cui Y."/>
            <person name="Zhang H."/>
            <person name="O'Toole P.W."/>
        </authorList>
    </citation>
    <scope>NUCLEOTIDE SEQUENCE [LARGE SCALE GENOMIC DNA]</scope>
    <source>
        <strain evidence="10 11">DSM 4864</strain>
    </source>
</reference>
<dbReference type="PANTHER" id="PTHR43690:SF18">
    <property type="entry name" value="INSULIN-DEGRADING ENZYME-RELATED"/>
    <property type="match status" value="1"/>
</dbReference>
<dbReference type="PATRIC" id="fig|1423779.3.peg.1199"/>
<evidence type="ECO:0000256" key="1">
    <source>
        <dbReference type="ARBA" id="ARBA00007261"/>
    </source>
</evidence>
<dbReference type="GO" id="GO:0008237">
    <property type="term" value="F:metallopeptidase activity"/>
    <property type="evidence" value="ECO:0007669"/>
    <property type="project" value="UniProtKB-KW"/>
</dbReference>
<evidence type="ECO:0000259" key="9">
    <source>
        <dbReference type="Pfam" id="PF05193"/>
    </source>
</evidence>
<dbReference type="InterPro" id="IPR011765">
    <property type="entry name" value="Pept_M16_N"/>
</dbReference>
<evidence type="ECO:0000313" key="11">
    <source>
        <dbReference type="Proteomes" id="UP000050973"/>
    </source>
</evidence>
<comment type="similarity">
    <text evidence="1">Belongs to the peptidase M16 family.</text>
</comment>
<name>A0A0R1WJN2_9LACO</name>
<dbReference type="PANTHER" id="PTHR43690">
    <property type="entry name" value="NARDILYSIN"/>
    <property type="match status" value="1"/>
</dbReference>
<evidence type="ECO:0000256" key="7">
    <source>
        <dbReference type="SAM" id="Coils"/>
    </source>
</evidence>
<evidence type="ECO:0000256" key="6">
    <source>
        <dbReference type="ARBA" id="ARBA00023049"/>
    </source>
</evidence>
<keyword evidence="3" id="KW-0479">Metal-binding</keyword>
<dbReference type="NCBIfam" id="NF047421">
    <property type="entry name" value="YfmH_fam"/>
    <property type="match status" value="1"/>
</dbReference>
<keyword evidence="6" id="KW-0482">Metalloprotease</keyword>
<dbReference type="Proteomes" id="UP000050973">
    <property type="component" value="Unassembled WGS sequence"/>
</dbReference>
<feature type="domain" description="Peptidase M16 N-terminal" evidence="8">
    <location>
        <begin position="63"/>
        <end position="150"/>
    </location>
</feature>
<dbReference type="Gene3D" id="3.30.830.10">
    <property type="entry name" value="Metalloenzyme, LuxS/M16 peptidase-like"/>
    <property type="match status" value="2"/>
</dbReference>
<dbReference type="InterPro" id="IPR007863">
    <property type="entry name" value="Peptidase_M16_C"/>
</dbReference>
<keyword evidence="2" id="KW-0645">Protease</keyword>
<gene>
    <name evidence="10" type="ORF">FC49_GL001166</name>
</gene>
<dbReference type="GO" id="GO:0046872">
    <property type="term" value="F:metal ion binding"/>
    <property type="evidence" value="ECO:0007669"/>
    <property type="project" value="UniProtKB-KW"/>
</dbReference>
<organism evidence="10 11">
    <name type="scientific">Limosilactobacillus oris DSM 4864</name>
    <dbReference type="NCBI Taxonomy" id="1423779"/>
    <lineage>
        <taxon>Bacteria</taxon>
        <taxon>Bacillati</taxon>
        <taxon>Bacillota</taxon>
        <taxon>Bacilli</taxon>
        <taxon>Lactobacillales</taxon>
        <taxon>Lactobacillaceae</taxon>
        <taxon>Limosilactobacillus</taxon>
    </lineage>
</organism>
<keyword evidence="4" id="KW-0378">Hydrolase</keyword>
<sequence>MENYLYREFNRSVYRETLANGLRVELMPMAGFNKTYAIMTTDFGSVDNHFIPYQGDEAVRVPDGTAHFLEHKLFEKQDHDAFDLFGELGADANAFTSFTQTSYLFSTTSRLHENLDVLLDFVQEPYFTEQMVAKEQGIIGQEIQMYNDDPGWRLYLGMLGNLYPHDPMRIDIAGTVESIRQITPLTLMECYRTFYQPGNMTLLLVGKLEPAQTMTWIKANQQRRLFAAQEAPQRLFELTDPTGHDVIPFRSLTMNVSRPKIMVGVRGTKTFANGRDRLKYKLAVDLLLDMLLDDTSANYLRLYDKGIIDDSFGYSYDMQRGFDFATISTNTEQLEEFADEVMVILENADQELEQAADRFAGVKRAEVGRLISLLDSPEAVGNRYAGRLYDDANLMDEIRLLQELELADLHQAATDFIMPQAMSVYQIVPQHQ</sequence>
<dbReference type="AlphaFoldDB" id="A0A0R1WJN2"/>
<dbReference type="RefSeq" id="WP_056984069.1">
    <property type="nucleotide sequence ID" value="NZ_AZGE01000003.1"/>
</dbReference>
<dbReference type="Pfam" id="PF05193">
    <property type="entry name" value="Peptidase_M16_C"/>
    <property type="match status" value="1"/>
</dbReference>
<dbReference type="GO" id="GO:0006508">
    <property type="term" value="P:proteolysis"/>
    <property type="evidence" value="ECO:0007669"/>
    <property type="project" value="UniProtKB-KW"/>
</dbReference>
<keyword evidence="7" id="KW-0175">Coiled coil</keyword>
<evidence type="ECO:0000256" key="5">
    <source>
        <dbReference type="ARBA" id="ARBA00022833"/>
    </source>
</evidence>
<dbReference type="Pfam" id="PF00675">
    <property type="entry name" value="Peptidase_M16"/>
    <property type="match status" value="1"/>
</dbReference>
<evidence type="ECO:0000259" key="8">
    <source>
        <dbReference type="Pfam" id="PF00675"/>
    </source>
</evidence>
<dbReference type="InterPro" id="IPR050626">
    <property type="entry name" value="Peptidase_M16"/>
</dbReference>
<evidence type="ECO:0000256" key="3">
    <source>
        <dbReference type="ARBA" id="ARBA00022723"/>
    </source>
</evidence>
<proteinExistence type="inferred from homology"/>